<evidence type="ECO:0000313" key="3">
    <source>
        <dbReference type="EMBL" id="ONN75632.1"/>
    </source>
</evidence>
<evidence type="ECO:0000313" key="6">
    <source>
        <dbReference type="Proteomes" id="UP000307517"/>
    </source>
</evidence>
<feature type="transmembrane region" description="Helical" evidence="1">
    <location>
        <begin position="100"/>
        <end position="120"/>
    </location>
</feature>
<keyword evidence="1" id="KW-1133">Transmembrane helix</keyword>
<keyword evidence="1" id="KW-0812">Transmembrane</keyword>
<keyword evidence="1" id="KW-0472">Membrane</keyword>
<dbReference type="Proteomes" id="UP000552935">
    <property type="component" value="Unassembled WGS sequence"/>
</dbReference>
<dbReference type="EMBL" id="JACCKI010000003">
    <property type="protein sequence ID" value="NZA04721.1"/>
    <property type="molecule type" value="Genomic_DNA"/>
</dbReference>
<reference evidence="4 6" key="2">
    <citation type="submission" date="2019-04" db="EMBL/GenBank/DDBJ databases">
        <title>Genome Announcement to Ensure Probiotic Safety of Lactobacillus rhamnosus UBLR-58.</title>
        <authorList>
            <person name="Sulthana A."/>
            <person name="Lakshmi S.G."/>
            <person name="Madempudi R.S."/>
        </authorList>
    </citation>
    <scope>NUCLEOTIDE SEQUENCE [LARGE SCALE GENOMIC DNA]</scope>
    <source>
        <strain evidence="4 6">UBLR-58</strain>
    </source>
</reference>
<feature type="transmembrane region" description="Helical" evidence="1">
    <location>
        <begin position="126"/>
        <end position="148"/>
    </location>
</feature>
<feature type="transmembrane region" description="Helical" evidence="1">
    <location>
        <begin position="189"/>
        <end position="208"/>
    </location>
</feature>
<evidence type="ECO:0000313" key="5">
    <source>
        <dbReference type="Proteomes" id="UP000189067"/>
    </source>
</evidence>
<evidence type="ECO:0000256" key="1">
    <source>
        <dbReference type="SAM" id="Phobius"/>
    </source>
</evidence>
<sequence length="379" mass="42972">MTKKVYRILIPTLTFFYLWLALGGLDQAAKLWLKLVIIAIGAFLSLLWIRMVRLPPFREVRHLWHQIETLQFMIVSDPKNRLDLLKRRVFADQARHFRGLAVYSYVLSMLSGLILDGLGFVRVSDFVVTIGWTLALMVLITVYIIGAIQAFATHLIRTFVSLQLFAPLALLIGLNITGIMPDFSAFRDYILYYLLLSITISAVMIVMVPNYQLRVLTNYIPAINATSTVIIFLLAEFGNTAMAGIAHQISQGLDLSPTLTASLFGPKMIAAIRELLTLVSIVFLISGNVISAVMTHYRVKSENQLKQVLADITLPISSTDYQRLRSIVYHGLAYNALLIIGRQDLYQAVCTYERQHGLEPPAEEATQSKRRWFEWPKRH</sequence>
<gene>
    <name evidence="3" type="ORF">BWR10_02470</name>
    <name evidence="4" type="ORF">E6L36_12220</name>
    <name evidence="2" type="ORF">H0N82_06275</name>
</gene>
<feature type="transmembrane region" description="Helical" evidence="1">
    <location>
        <begin position="155"/>
        <end position="177"/>
    </location>
</feature>
<dbReference type="Proteomes" id="UP000307517">
    <property type="component" value="Unassembled WGS sequence"/>
</dbReference>
<dbReference type="RefSeq" id="WP_005691673.1">
    <property type="nucleotide sequence ID" value="NZ_CABFNI010000010.1"/>
</dbReference>
<name>A0A508YUS6_LACRH</name>
<proteinExistence type="predicted"/>
<dbReference type="EMBL" id="MTJY01000017">
    <property type="protein sequence ID" value="ONN75632.1"/>
    <property type="molecule type" value="Genomic_DNA"/>
</dbReference>
<feature type="transmembrane region" description="Helical" evidence="1">
    <location>
        <begin position="5"/>
        <end position="25"/>
    </location>
</feature>
<feature type="transmembrane region" description="Helical" evidence="1">
    <location>
        <begin position="275"/>
        <end position="297"/>
    </location>
</feature>
<evidence type="ECO:0000313" key="4">
    <source>
        <dbReference type="EMBL" id="THC81055.1"/>
    </source>
</evidence>
<evidence type="ECO:0000313" key="2">
    <source>
        <dbReference type="EMBL" id="NZA04721.1"/>
    </source>
</evidence>
<protein>
    <submittedName>
        <fullName evidence="2">ABC transporter permease</fullName>
    </submittedName>
</protein>
<reference evidence="3 5" key="1">
    <citation type="submission" date="2017-01" db="EMBL/GenBank/DDBJ databases">
        <title>In silico prediction, in vitro antibacterial spectrum and physicochemical properties of a putative bacteriocin produced by Lactobacillus rhamnosus strain L156.4.</title>
        <authorList>
            <person name="Silveira A.M."/>
            <person name="Monteiro A.S."/>
            <person name="Santos V.L."/>
            <person name="Nicoli J.R."/>
            <person name="Azevedo V."/>
            <person name="Soares S.C."/>
            <person name="Castro-Oliveira L."/>
            <person name="Dias-Souza M.V."/>
            <person name="Nardi R.M."/>
        </authorList>
    </citation>
    <scope>NUCLEOTIDE SEQUENCE [LARGE SCALE GENOMIC DNA]</scope>
    <source>
        <strain evidence="3 5">L156.4</strain>
    </source>
</reference>
<accession>A0A508YUS6</accession>
<feature type="transmembrane region" description="Helical" evidence="1">
    <location>
        <begin position="31"/>
        <end position="49"/>
    </location>
</feature>
<feature type="transmembrane region" description="Helical" evidence="1">
    <location>
        <begin position="215"/>
        <end position="235"/>
    </location>
</feature>
<evidence type="ECO:0000313" key="7">
    <source>
        <dbReference type="Proteomes" id="UP000552935"/>
    </source>
</evidence>
<dbReference type="AlphaFoldDB" id="A0A508YUS6"/>
<comment type="caution">
    <text evidence="2">The sequence shown here is derived from an EMBL/GenBank/DDBJ whole genome shotgun (WGS) entry which is preliminary data.</text>
</comment>
<dbReference type="EMBL" id="SSHM01000001">
    <property type="protein sequence ID" value="THC81055.1"/>
    <property type="molecule type" value="Genomic_DNA"/>
</dbReference>
<reference evidence="2 7" key="3">
    <citation type="submission" date="2020-07" db="EMBL/GenBank/DDBJ databases">
        <title>Organ Donor 1.</title>
        <authorList>
            <person name="Marsh A.J."/>
            <person name="Azcarate-Peril M.A."/>
        </authorList>
    </citation>
    <scope>NUCLEOTIDE SEQUENCE [LARGE SCALE GENOMIC DNA]</scope>
    <source>
        <strain evidence="2 7">AMC0712</strain>
    </source>
</reference>
<dbReference type="Proteomes" id="UP000189067">
    <property type="component" value="Unassembled WGS sequence"/>
</dbReference>
<organism evidence="2 7">
    <name type="scientific">Lacticaseibacillus rhamnosus</name>
    <name type="common">Lactobacillus rhamnosus</name>
    <dbReference type="NCBI Taxonomy" id="47715"/>
    <lineage>
        <taxon>Bacteria</taxon>
        <taxon>Bacillati</taxon>
        <taxon>Bacillota</taxon>
        <taxon>Bacilli</taxon>
        <taxon>Lactobacillales</taxon>
        <taxon>Lactobacillaceae</taxon>
        <taxon>Lacticaseibacillus</taxon>
    </lineage>
</organism>